<reference evidence="2 3" key="1">
    <citation type="submission" date="2015-12" db="EMBL/GenBank/DDBJ databases">
        <title>Genome sequence of Tistrella mobilis MCCC 1A02139.</title>
        <authorList>
            <person name="Lu L."/>
            <person name="Lai Q."/>
            <person name="Shao Z."/>
            <person name="Qian P."/>
        </authorList>
    </citation>
    <scope>NUCLEOTIDE SEQUENCE [LARGE SCALE GENOMIC DNA]</scope>
    <source>
        <strain evidence="2 3">MCCC 1A02139</strain>
    </source>
</reference>
<feature type="domain" description="Antitoxin Xre/MbcA/ParS-like toxin-binding" evidence="1">
    <location>
        <begin position="19"/>
        <end position="68"/>
    </location>
</feature>
<dbReference type="EMBL" id="LPZR01000113">
    <property type="protein sequence ID" value="KYO53445.1"/>
    <property type="molecule type" value="Genomic_DNA"/>
</dbReference>
<proteinExistence type="predicted"/>
<gene>
    <name evidence="2" type="ORF">AUP44_03625</name>
</gene>
<dbReference type="NCBIfam" id="TIGR02293">
    <property type="entry name" value="TAS_TIGR02293"/>
    <property type="match status" value="1"/>
</dbReference>
<protein>
    <recommendedName>
        <fullName evidence="1">Antitoxin Xre/MbcA/ParS-like toxin-binding domain-containing protein</fullName>
    </recommendedName>
</protein>
<dbReference type="GeneID" id="97242935"/>
<comment type="caution">
    <text evidence="2">The sequence shown here is derived from an EMBL/GenBank/DDBJ whole genome shotgun (WGS) entry which is preliminary data.</text>
</comment>
<dbReference type="RefSeq" id="WP_062763607.1">
    <property type="nucleotide sequence ID" value="NZ_CP121045.1"/>
</dbReference>
<evidence type="ECO:0000313" key="2">
    <source>
        <dbReference type="EMBL" id="KYO53445.1"/>
    </source>
</evidence>
<dbReference type="Proteomes" id="UP000075787">
    <property type="component" value="Unassembled WGS sequence"/>
</dbReference>
<accession>A0A162L5M6</accession>
<evidence type="ECO:0000259" key="1">
    <source>
        <dbReference type="Pfam" id="PF09722"/>
    </source>
</evidence>
<dbReference type="OrthoDB" id="5918037at2"/>
<sequence length="71" mass="8161">MEPTAHVRIRHSGRILARAAEVFGSREGAERWLQTPSPALDRHRPIDLLRTRRGRTLVETLLARLDYGVYV</sequence>
<dbReference type="InterPro" id="IPR011979">
    <property type="entry name" value="Antitox_Xre"/>
</dbReference>
<dbReference type="Pfam" id="PF09722">
    <property type="entry name" value="Xre_MbcA_ParS_C"/>
    <property type="match status" value="1"/>
</dbReference>
<evidence type="ECO:0000313" key="3">
    <source>
        <dbReference type="Proteomes" id="UP000075787"/>
    </source>
</evidence>
<name>A0A162L5M6_9PROT</name>
<organism evidence="2 3">
    <name type="scientific">Tistrella mobilis</name>
    <dbReference type="NCBI Taxonomy" id="171437"/>
    <lineage>
        <taxon>Bacteria</taxon>
        <taxon>Pseudomonadati</taxon>
        <taxon>Pseudomonadota</taxon>
        <taxon>Alphaproteobacteria</taxon>
        <taxon>Geminicoccales</taxon>
        <taxon>Geminicoccaceae</taxon>
        <taxon>Tistrella</taxon>
    </lineage>
</organism>
<dbReference type="InterPro" id="IPR024467">
    <property type="entry name" value="Xre/MbcA/ParS-like_toxin-bd"/>
</dbReference>
<dbReference type="AlphaFoldDB" id="A0A162L5M6"/>